<dbReference type="SUPFAM" id="SSF47598">
    <property type="entry name" value="Ribbon-helix-helix"/>
    <property type="match status" value="1"/>
</dbReference>
<gene>
    <name evidence="1" type="ORF">NJ959_01350</name>
</gene>
<reference evidence="1" key="1">
    <citation type="submission" date="2022-06" db="EMBL/GenBank/DDBJ databases">
        <title>New cyanobacteria of genus Symplocastrum in benthos of Lake Baikal.</title>
        <authorList>
            <person name="Sorokovikova E."/>
            <person name="Tikhonova I."/>
            <person name="Krasnopeev A."/>
            <person name="Evseev P."/>
            <person name="Gladkikh A."/>
            <person name="Belykh O."/>
        </authorList>
    </citation>
    <scope>NUCLEOTIDE SEQUENCE</scope>
    <source>
        <strain evidence="1">BBK-W-15</strain>
    </source>
</reference>
<dbReference type="Proteomes" id="UP001204953">
    <property type="component" value="Unassembled WGS sequence"/>
</dbReference>
<name>A0AAE3GM40_9CYAN</name>
<dbReference type="RefSeq" id="WP_254009936.1">
    <property type="nucleotide sequence ID" value="NZ_JAMZMM010000006.1"/>
</dbReference>
<organism evidence="1 2">
    <name type="scientific">Limnofasciculus baicalensis BBK-W-15</name>
    <dbReference type="NCBI Taxonomy" id="2699891"/>
    <lineage>
        <taxon>Bacteria</taxon>
        <taxon>Bacillati</taxon>
        <taxon>Cyanobacteriota</taxon>
        <taxon>Cyanophyceae</taxon>
        <taxon>Coleofasciculales</taxon>
        <taxon>Coleofasciculaceae</taxon>
        <taxon>Limnofasciculus</taxon>
        <taxon>Limnofasciculus baicalensis</taxon>
    </lineage>
</organism>
<dbReference type="GO" id="GO:0006355">
    <property type="term" value="P:regulation of DNA-templated transcription"/>
    <property type="evidence" value="ECO:0007669"/>
    <property type="project" value="InterPro"/>
</dbReference>
<accession>A0AAE3GM40</accession>
<dbReference type="EMBL" id="JAMZMM010000006">
    <property type="protein sequence ID" value="MCP2727120.1"/>
    <property type="molecule type" value="Genomic_DNA"/>
</dbReference>
<keyword evidence="2" id="KW-1185">Reference proteome</keyword>
<proteinExistence type="predicted"/>
<evidence type="ECO:0000313" key="2">
    <source>
        <dbReference type="Proteomes" id="UP001204953"/>
    </source>
</evidence>
<comment type="caution">
    <text evidence="1">The sequence shown here is derived from an EMBL/GenBank/DDBJ whole genome shotgun (WGS) entry which is preliminary data.</text>
</comment>
<evidence type="ECO:0000313" key="1">
    <source>
        <dbReference type="EMBL" id="MCP2727120.1"/>
    </source>
</evidence>
<protein>
    <submittedName>
        <fullName evidence="1">Uncharacterized protein</fullName>
    </submittedName>
</protein>
<sequence>MKTKNLNIRLSDKRLNKLRVIAAEREKTITQMVEEWIDRLSSPSIG</sequence>
<dbReference type="InterPro" id="IPR010985">
    <property type="entry name" value="Ribbon_hlx_hlx"/>
</dbReference>
<dbReference type="AlphaFoldDB" id="A0AAE3GM40"/>